<keyword evidence="3" id="KW-1185">Reference proteome</keyword>
<dbReference type="Proteomes" id="UP000035763">
    <property type="component" value="Unassembled WGS sequence"/>
</dbReference>
<accession>W6K428</accession>
<evidence type="ECO:0000313" key="2">
    <source>
        <dbReference type="EMBL" id="CCH74289.1"/>
    </source>
</evidence>
<dbReference type="PANTHER" id="PTHR43283">
    <property type="entry name" value="BETA-LACTAMASE-RELATED"/>
    <property type="match status" value="1"/>
</dbReference>
<dbReference type="Gene3D" id="3.40.710.10">
    <property type="entry name" value="DD-peptidase/beta-lactamase superfamily"/>
    <property type="match status" value="1"/>
</dbReference>
<dbReference type="PANTHER" id="PTHR43283:SF7">
    <property type="entry name" value="BETA-LACTAMASE-RELATED DOMAIN-CONTAINING PROTEIN"/>
    <property type="match status" value="1"/>
</dbReference>
<dbReference type="AlphaFoldDB" id="W6K428"/>
<dbReference type="GO" id="GO:0016787">
    <property type="term" value="F:hydrolase activity"/>
    <property type="evidence" value="ECO:0007669"/>
    <property type="project" value="UniProtKB-KW"/>
</dbReference>
<dbReference type="InterPro" id="IPR012338">
    <property type="entry name" value="Beta-lactam/transpept-like"/>
</dbReference>
<dbReference type="OrthoDB" id="9773047at2"/>
<dbReference type="Pfam" id="PF00144">
    <property type="entry name" value="Beta-lactamase"/>
    <property type="match status" value="1"/>
</dbReference>
<feature type="domain" description="Beta-lactamase-related" evidence="1">
    <location>
        <begin position="110"/>
        <end position="404"/>
    </location>
</feature>
<proteinExistence type="predicted"/>
<organism evidence="2 3">
    <name type="scientific">Nostocoides australiense Ben110</name>
    <dbReference type="NCBI Taxonomy" id="1193182"/>
    <lineage>
        <taxon>Bacteria</taxon>
        <taxon>Bacillati</taxon>
        <taxon>Actinomycetota</taxon>
        <taxon>Actinomycetes</taxon>
        <taxon>Micrococcales</taxon>
        <taxon>Intrasporangiaceae</taxon>
        <taxon>Nostocoides</taxon>
    </lineage>
</organism>
<reference evidence="2 3" key="1">
    <citation type="journal article" date="2013" name="ISME J.">
        <title>A metabolic model for members of the genus Tetrasphaera involved in enhanced biological phosphorus removal.</title>
        <authorList>
            <person name="Kristiansen R."/>
            <person name="Nguyen H.T.T."/>
            <person name="Saunders A.M."/>
            <person name="Nielsen J.L."/>
            <person name="Wimmer R."/>
            <person name="Le V.Q."/>
            <person name="McIlroy S.J."/>
            <person name="Petrovski S."/>
            <person name="Seviour R.J."/>
            <person name="Calteau A."/>
            <person name="Nielsen K.L."/>
            <person name="Nielsen P.H."/>
        </authorList>
    </citation>
    <scope>NUCLEOTIDE SEQUENCE [LARGE SCALE GENOMIC DNA]</scope>
    <source>
        <strain evidence="2 3">Ben110</strain>
    </source>
</reference>
<protein>
    <submittedName>
        <fullName evidence="2">6-aminohexanoate-dimer hydrolase</fullName>
    </submittedName>
</protein>
<dbReference type="STRING" id="1193182.BN11_420019"/>
<dbReference type="InterPro" id="IPR001466">
    <property type="entry name" value="Beta-lactam-related"/>
</dbReference>
<sequence length="427" mass="46962">MPGSYDGRVSEPTATEHPYYHPQPGTAWEGVDAAGSLVVGSAPLVTLANWQEVPHHVWSFQHMRELMPSQVIEGTDEPRELLEAQRDLDGVTLSTPWAPTLPELLGRTDTDAFLVLHGGRIIDERYFGDMTRRRRHLVMSVTKSVVSCVAGAITARGLLDPEAPLETYVPELASCGYAGARVRTVLDMRSGVAFREGYLDPDSEVRVMERSMGWAPRNHGDPLGMYPYILSTVSDRPHDGVFDYRSIETDVLGWIVERAAGERMSDLIGEHVWRPMGAFHDAEITADPLGVAIHDGGLSATLRDLGRFGQLLAEYGTVDGRQVIPASWITTAAEPPADVRDAFARSVNEPYLPGGWYRNQFWFVPGDNGPILLCLGIHGQMVFVEWSTGLVGVKLSSWPLPQDSEKLIATIEAFRAIGRFVHVAPAA</sequence>
<dbReference type="InterPro" id="IPR050789">
    <property type="entry name" value="Diverse_Enzym_Activities"/>
</dbReference>
<name>W6K428_9MICO</name>
<evidence type="ECO:0000259" key="1">
    <source>
        <dbReference type="Pfam" id="PF00144"/>
    </source>
</evidence>
<comment type="caution">
    <text evidence="2">The sequence shown here is derived from an EMBL/GenBank/DDBJ whole genome shotgun (WGS) entry which is preliminary data.</text>
</comment>
<dbReference type="EMBL" id="CAJA01000357">
    <property type="protein sequence ID" value="CCH74289.1"/>
    <property type="molecule type" value="Genomic_DNA"/>
</dbReference>
<dbReference type="SUPFAM" id="SSF56601">
    <property type="entry name" value="beta-lactamase/transpeptidase-like"/>
    <property type="match status" value="1"/>
</dbReference>
<gene>
    <name evidence="2" type="ORF">BN11_420019</name>
</gene>
<keyword evidence="2" id="KW-0378">Hydrolase</keyword>
<evidence type="ECO:0000313" key="3">
    <source>
        <dbReference type="Proteomes" id="UP000035763"/>
    </source>
</evidence>